<dbReference type="InterPro" id="IPR013425">
    <property type="entry name" value="Autotrns_rpt"/>
</dbReference>
<organism evidence="8 9">
    <name type="scientific">Pseudoxanthomonas suwonensis (strain 11-1)</name>
    <dbReference type="NCBI Taxonomy" id="743721"/>
    <lineage>
        <taxon>Bacteria</taxon>
        <taxon>Pseudomonadati</taxon>
        <taxon>Pseudomonadota</taxon>
        <taxon>Gammaproteobacteria</taxon>
        <taxon>Lysobacterales</taxon>
        <taxon>Lysobacteraceae</taxon>
        <taxon>Pseudoxanthomonas</taxon>
    </lineage>
</organism>
<feature type="active site" description="Charge relay system" evidence="6">
    <location>
        <position position="260"/>
    </location>
</feature>
<dbReference type="InterPro" id="IPR034061">
    <property type="entry name" value="Peptidases_S8_Autotransporter"/>
</dbReference>
<keyword evidence="9" id="KW-1185">Reference proteome</keyword>
<evidence type="ECO:0000256" key="1">
    <source>
        <dbReference type="ARBA" id="ARBA00011073"/>
    </source>
</evidence>
<dbReference type="InterPro" id="IPR023827">
    <property type="entry name" value="Peptidase_S8_Asp-AS"/>
</dbReference>
<feature type="active site" description="Charge relay system" evidence="6">
    <location>
        <position position="65"/>
    </location>
</feature>
<reference evidence="8 9" key="1">
    <citation type="submission" date="2011-01" db="EMBL/GenBank/DDBJ databases">
        <title>Complete sequence of Pseudoxanthomonas suwonensis 11-1.</title>
        <authorList>
            <consortium name="US DOE Joint Genome Institute"/>
            <person name="Lucas S."/>
            <person name="Copeland A."/>
            <person name="Lapidus A."/>
            <person name="Cheng J.-F."/>
            <person name="Goodwin L."/>
            <person name="Pitluck S."/>
            <person name="Teshima H."/>
            <person name="Detter J.C."/>
            <person name="Han C."/>
            <person name="Tapia R."/>
            <person name="Land M."/>
            <person name="Hauser L."/>
            <person name="Kyrpides N."/>
            <person name="Ivanova N."/>
            <person name="Ovchinnikova G."/>
            <person name="Siebers A.K."/>
            <person name="Allgaier M."/>
            <person name="Thelen M.P."/>
            <person name="Hugenholtz P."/>
            <person name="Gladden J."/>
            <person name="Woyke T."/>
        </authorList>
    </citation>
    <scope>NUCLEOTIDE SEQUENCE [LARGE SCALE GENOMIC DNA]</scope>
    <source>
        <strain evidence="9">11-1</strain>
    </source>
</reference>
<dbReference type="STRING" id="743721.Psesu_1636"/>
<dbReference type="InterPro" id="IPR015500">
    <property type="entry name" value="Peptidase_S8_subtilisin-rel"/>
</dbReference>
<dbReference type="InterPro" id="IPR036852">
    <property type="entry name" value="Peptidase_S8/S53_dom_sf"/>
</dbReference>
<dbReference type="Pfam" id="PF12951">
    <property type="entry name" value="PATR"/>
    <property type="match status" value="1"/>
</dbReference>
<keyword evidence="3" id="KW-0732">Signal</keyword>
<evidence type="ECO:0000313" key="8">
    <source>
        <dbReference type="EMBL" id="ADV27478.1"/>
    </source>
</evidence>
<dbReference type="MEROPS" id="S08.160"/>
<dbReference type="SMART" id="SM00869">
    <property type="entry name" value="Autotransporter"/>
    <property type="match status" value="1"/>
</dbReference>
<evidence type="ECO:0000256" key="3">
    <source>
        <dbReference type="ARBA" id="ARBA00022729"/>
    </source>
</evidence>
<accession>E6WTH9</accession>
<gene>
    <name evidence="8" type="ordered locus">Psesu_1636</name>
</gene>
<dbReference type="AlphaFoldDB" id="E6WTH9"/>
<dbReference type="PRINTS" id="PR00723">
    <property type="entry name" value="SUBTILISIN"/>
</dbReference>
<dbReference type="PROSITE" id="PS51892">
    <property type="entry name" value="SUBTILASE"/>
    <property type="match status" value="1"/>
</dbReference>
<dbReference type="PANTHER" id="PTHR43806:SF11">
    <property type="entry name" value="CEREVISIN-RELATED"/>
    <property type="match status" value="1"/>
</dbReference>
<keyword evidence="4 6" id="KW-0378">Hydrolase</keyword>
<dbReference type="Pfam" id="PF03797">
    <property type="entry name" value="Autotransporter"/>
    <property type="match status" value="1"/>
</dbReference>
<dbReference type="PROSITE" id="PS00136">
    <property type="entry name" value="SUBTILASE_ASP"/>
    <property type="match status" value="1"/>
</dbReference>
<evidence type="ECO:0000256" key="5">
    <source>
        <dbReference type="ARBA" id="ARBA00022825"/>
    </source>
</evidence>
<keyword evidence="2 6" id="KW-0645">Protease</keyword>
<dbReference type="EMBL" id="CP002446">
    <property type="protein sequence ID" value="ADV27478.1"/>
    <property type="molecule type" value="Genomic_DNA"/>
</dbReference>
<keyword evidence="5 6" id="KW-0720">Serine protease</keyword>
<dbReference type="Pfam" id="PF00082">
    <property type="entry name" value="Peptidase_S8"/>
    <property type="match status" value="1"/>
</dbReference>
<dbReference type="PROSITE" id="PS00138">
    <property type="entry name" value="SUBTILASE_SER"/>
    <property type="match status" value="1"/>
</dbReference>
<dbReference type="SUPFAM" id="SSF103515">
    <property type="entry name" value="Autotransporter"/>
    <property type="match status" value="1"/>
</dbReference>
<dbReference type="InterPro" id="IPR000209">
    <property type="entry name" value="Peptidase_S8/S53_dom"/>
</dbReference>
<dbReference type="KEGG" id="psu:Psesu_1636"/>
<sequence>MGDHLSVIRGGAAYRDGYTGAGYRIGVIDTGVNRNHPGLAGRVAANLTYIDPRKNNTSVDDVVGHGTTVALLAAGAAVGQWPGGVAPGATILSARIINDERPTDDGSGQGNEVTGAIGVKGIHQDLVARGMRIMNNSWGGLYWKDARATSAIADEYRFFIHDHDGLVVFATGNESRETPTDMASLPSQLGPNNTTPAADLERGWLAVTAVDTTQPHTLAYYANACGVAMNYCLAAPGTAVYPGHDSTAGNIKYYYGAGTSYAAPLVSGAAALVWEKFPYFNNDLVRQTLLGTAADIGAPGPDEVFGYGLLDVAAALGGPGKFDWGDVEVSFSGESTWSNDITGEGGLTKRGSGTLTLGGYLRYTGDTRVEQGTLRLPSGLGSSDVYVGANGRLVDTAFLGKDLVNAGVVRVDGVGDNATVFTVNGDYTQQEGGRLELMLGYGGLDVRGKATIEGGDVQVVGVRSGYVYQAREDVITADGGITGRFDGLGTGPGVFLDASLMYGANSVWLDVRRVDVTATASSLGIANPYALGAANRIEAAFSLLDTGGAAIDAGFSQIAGDFQRIADAQGAADSLRSLSGEVHAAAMAATFDALDMGRFTLSGRMDRLAGGARHAGGWFEGLGAANLASSGSGAQVRGWMAGHDMRLDGNLVAGMAVAETRGDSRFVGLADRSRERQAQVQAYLGLQGEHAYLSGQLGSGQWQRQTDRELLAGAGRHAVHADYDGSFRMAAVETGWRFGHAGAGLVPYLGVEHAEVDSDGFREHGANGFGLRTGALDAHRSQALAGLRAFGDLGNWRLQGHAEWQQTLSSDGLTPLASFVGLEAWSPLASVDPARSGGLFGFSARTWLSPRSQLGFSLDQRFGPRGDARQATLQYAREF</sequence>
<dbReference type="Gene3D" id="3.40.50.200">
    <property type="entry name" value="Peptidase S8/S53 domain"/>
    <property type="match status" value="1"/>
</dbReference>
<dbReference type="NCBIfam" id="TIGR02601">
    <property type="entry name" value="autotrns_rpt"/>
    <property type="match status" value="1"/>
</dbReference>
<dbReference type="InterPro" id="IPR023828">
    <property type="entry name" value="Peptidase_S8_Ser-AS"/>
</dbReference>
<dbReference type="PROSITE" id="PS51208">
    <property type="entry name" value="AUTOTRANSPORTER"/>
    <property type="match status" value="1"/>
</dbReference>
<evidence type="ECO:0000256" key="2">
    <source>
        <dbReference type="ARBA" id="ARBA00022670"/>
    </source>
</evidence>
<dbReference type="CDD" id="cd04848">
    <property type="entry name" value="Peptidases_S8_Autotransporter_serine_protease_like"/>
    <property type="match status" value="1"/>
</dbReference>
<evidence type="ECO:0000256" key="6">
    <source>
        <dbReference type="PROSITE-ProRule" id="PRU01240"/>
    </source>
</evidence>
<comment type="similarity">
    <text evidence="1 6">Belongs to the peptidase S8 family.</text>
</comment>
<dbReference type="Gene3D" id="2.160.20.20">
    <property type="match status" value="1"/>
</dbReference>
<feature type="active site" description="Charge relay system" evidence="6">
    <location>
        <position position="29"/>
    </location>
</feature>
<dbReference type="GO" id="GO:0006508">
    <property type="term" value="P:proteolysis"/>
    <property type="evidence" value="ECO:0007669"/>
    <property type="project" value="UniProtKB-KW"/>
</dbReference>
<dbReference type="Gene3D" id="2.40.128.130">
    <property type="entry name" value="Autotransporter beta-domain"/>
    <property type="match status" value="1"/>
</dbReference>
<name>E6WTH9_PSEUU</name>
<evidence type="ECO:0000259" key="7">
    <source>
        <dbReference type="PROSITE" id="PS51208"/>
    </source>
</evidence>
<dbReference type="GO" id="GO:0004252">
    <property type="term" value="F:serine-type endopeptidase activity"/>
    <property type="evidence" value="ECO:0007669"/>
    <property type="project" value="UniProtKB-UniRule"/>
</dbReference>
<dbReference type="InterPro" id="IPR012332">
    <property type="entry name" value="Autotransporter_pectin_lyase_C"/>
</dbReference>
<dbReference type="InterPro" id="IPR036709">
    <property type="entry name" value="Autotransporte_beta_dom_sf"/>
</dbReference>
<evidence type="ECO:0000313" key="9">
    <source>
        <dbReference type="Proteomes" id="UP000008632"/>
    </source>
</evidence>
<dbReference type="PANTHER" id="PTHR43806">
    <property type="entry name" value="PEPTIDASE S8"/>
    <property type="match status" value="1"/>
</dbReference>
<protein>
    <submittedName>
        <fullName evidence="8">Autotransporter-associated beta strand repeat protein</fullName>
    </submittedName>
</protein>
<dbReference type="InterPro" id="IPR005546">
    <property type="entry name" value="Autotransporte_beta"/>
</dbReference>
<dbReference type="eggNOG" id="COG4625">
    <property type="taxonomic scope" value="Bacteria"/>
</dbReference>
<dbReference type="HOGENOM" id="CLU_005887_0_0_6"/>
<dbReference type="SUPFAM" id="SSF52743">
    <property type="entry name" value="Subtilisin-like"/>
    <property type="match status" value="1"/>
</dbReference>
<dbReference type="eggNOG" id="COG1404">
    <property type="taxonomic scope" value="Bacteria"/>
</dbReference>
<dbReference type="Proteomes" id="UP000008632">
    <property type="component" value="Chromosome"/>
</dbReference>
<evidence type="ECO:0000256" key="4">
    <source>
        <dbReference type="ARBA" id="ARBA00022801"/>
    </source>
</evidence>
<proteinExistence type="inferred from homology"/>
<feature type="domain" description="Autotransporter" evidence="7">
    <location>
        <begin position="610"/>
        <end position="879"/>
    </location>
</feature>
<dbReference type="InterPro" id="IPR050131">
    <property type="entry name" value="Peptidase_S8_subtilisin-like"/>
</dbReference>